<proteinExistence type="predicted"/>
<evidence type="ECO:0000313" key="2">
    <source>
        <dbReference type="Proteomes" id="UP000294848"/>
    </source>
</evidence>
<sequence length="110" mass="12946">MYSVLGLVAIVVSLWSMKQYPHKLERFNNQELNGIVTYIYSSSGGTKIKLNNEQKKHLIFTEYNENVKSFFYRYVSIGDSIYKSPNDNFVHVFKGKKEILFEITKQKPKR</sequence>
<comment type="caution">
    <text evidence="1">The sequence shown here is derived from an EMBL/GenBank/DDBJ whole genome shotgun (WGS) entry which is preliminary data.</text>
</comment>
<dbReference type="AlphaFoldDB" id="A0A4V3BXI2"/>
<dbReference type="EMBL" id="SNWI01000007">
    <property type="protein sequence ID" value="TDN98878.1"/>
    <property type="molecule type" value="Genomic_DNA"/>
</dbReference>
<reference evidence="1 2" key="1">
    <citation type="submission" date="2019-03" db="EMBL/GenBank/DDBJ databases">
        <title>Freshwater and sediment microbial communities from various areas in North America, analyzing microbe dynamics in response to fracking.</title>
        <authorList>
            <person name="Lamendella R."/>
        </authorList>
    </citation>
    <scope>NUCLEOTIDE SEQUENCE [LARGE SCALE GENOMIC DNA]</scope>
    <source>
        <strain evidence="1 2">114D</strain>
    </source>
</reference>
<accession>A0A4V3BXI2</accession>
<dbReference type="Proteomes" id="UP000294848">
    <property type="component" value="Unassembled WGS sequence"/>
</dbReference>
<gene>
    <name evidence="1" type="ORF">DET52_1075</name>
</gene>
<name>A0A4V3BXI2_9BACT</name>
<organism evidence="1 2">
    <name type="scientific">Sunxiuqinia elliptica</name>
    <dbReference type="NCBI Taxonomy" id="655355"/>
    <lineage>
        <taxon>Bacteria</taxon>
        <taxon>Pseudomonadati</taxon>
        <taxon>Bacteroidota</taxon>
        <taxon>Bacteroidia</taxon>
        <taxon>Marinilabiliales</taxon>
        <taxon>Prolixibacteraceae</taxon>
        <taxon>Sunxiuqinia</taxon>
    </lineage>
</organism>
<evidence type="ECO:0000313" key="1">
    <source>
        <dbReference type="EMBL" id="TDN98878.1"/>
    </source>
</evidence>
<protein>
    <submittedName>
        <fullName evidence="1">Uncharacterized protein</fullName>
    </submittedName>
</protein>